<keyword evidence="3" id="KW-0012">Acyltransferase</keyword>
<keyword evidence="1" id="KW-1133">Transmembrane helix</keyword>
<evidence type="ECO:0000259" key="2">
    <source>
        <dbReference type="Pfam" id="PF01757"/>
    </source>
</evidence>
<feature type="transmembrane region" description="Helical" evidence="1">
    <location>
        <begin position="165"/>
        <end position="186"/>
    </location>
</feature>
<feature type="transmembrane region" description="Helical" evidence="1">
    <location>
        <begin position="328"/>
        <end position="348"/>
    </location>
</feature>
<gene>
    <name evidence="3" type="ORF">E0W69_014695</name>
</gene>
<proteinExistence type="predicted"/>
<dbReference type="KEGG" id="arac:E0W69_014695"/>
<dbReference type="OrthoDB" id="9814807at2"/>
<reference evidence="3 4" key="1">
    <citation type="submission" date="2019-09" db="EMBL/GenBank/DDBJ databases">
        <title>Complete genome sequence of Arachidicoccus sp. B3-10 isolated from apple orchard soil.</title>
        <authorList>
            <person name="Kim H.S."/>
            <person name="Han K.-I."/>
            <person name="Suh M.K."/>
            <person name="Lee K.C."/>
            <person name="Eom M.K."/>
            <person name="Kim J.-S."/>
            <person name="Kang S.W."/>
            <person name="Sin Y."/>
            <person name="Lee J.-S."/>
        </authorList>
    </citation>
    <scope>NUCLEOTIDE SEQUENCE [LARGE SCALE GENOMIC DNA]</scope>
    <source>
        <strain evidence="3 4">B3-10</strain>
    </source>
</reference>
<dbReference type="AlphaFoldDB" id="A0A5P2GE20"/>
<feature type="transmembrane region" description="Helical" evidence="1">
    <location>
        <begin position="290"/>
        <end position="308"/>
    </location>
</feature>
<feature type="transmembrane region" description="Helical" evidence="1">
    <location>
        <begin position="135"/>
        <end position="158"/>
    </location>
</feature>
<feature type="domain" description="Acyltransferase 3" evidence="2">
    <location>
        <begin position="7"/>
        <end position="345"/>
    </location>
</feature>
<feature type="transmembrane region" description="Helical" evidence="1">
    <location>
        <begin position="52"/>
        <end position="71"/>
    </location>
</feature>
<accession>A0A5P2GE20</accession>
<feature type="transmembrane region" description="Helical" evidence="1">
    <location>
        <begin position="214"/>
        <end position="232"/>
    </location>
</feature>
<dbReference type="Proteomes" id="UP000292424">
    <property type="component" value="Chromosome"/>
</dbReference>
<keyword evidence="1" id="KW-0472">Membrane</keyword>
<name>A0A5P2GE20_9BACT</name>
<dbReference type="InterPro" id="IPR002656">
    <property type="entry name" value="Acyl_transf_3_dom"/>
</dbReference>
<dbReference type="InterPro" id="IPR050879">
    <property type="entry name" value="Acyltransferase_3"/>
</dbReference>
<protein>
    <submittedName>
        <fullName evidence="3">Acyltransferase</fullName>
    </submittedName>
</protein>
<dbReference type="EMBL" id="CP044016">
    <property type="protein sequence ID" value="QES89851.1"/>
    <property type="molecule type" value="Genomic_DNA"/>
</dbReference>
<evidence type="ECO:0000256" key="1">
    <source>
        <dbReference type="SAM" id="Phobius"/>
    </source>
</evidence>
<dbReference type="RefSeq" id="WP_131330809.1">
    <property type="nucleotide sequence ID" value="NZ_CP044016.1"/>
</dbReference>
<keyword evidence="4" id="KW-1185">Reference proteome</keyword>
<evidence type="ECO:0000313" key="3">
    <source>
        <dbReference type="EMBL" id="QES89851.1"/>
    </source>
</evidence>
<dbReference type="PANTHER" id="PTHR23028">
    <property type="entry name" value="ACETYLTRANSFERASE"/>
    <property type="match status" value="1"/>
</dbReference>
<sequence length="393" mass="46555">MATKEIKALTGIRGLLALRVVFDHYFEYDLLKKMEKWQFPLKDFVVCMIERGYFTVDFFFLLSSFVLCLVYEKKFKYGLDISLYKNFMLKRIVRIYPFYLLNILLFSALLLPKLTLHKFIVNLFFIQSLYDIKHIINAATWSLSVEFIMYLIFPFLLVFFSRQKLWKTIIIVLIMTAGIYITSQYFDSLSIETINKIKRIPFKNNLGDSFGVNAVLRGVSGFMLGILTYQLYKNKTFLQKIQQFATPILVVTFLAFFVKWTVLFTPYLLALNILILCGDNWYAKINETKIVYTFGLLSFSIYLNHLLVRYSFTKFLYETALKYEQRMWLFSIETICTLMFSYFTYRLFEIPVNGFFRKKLQTWENGSAKRKLNNADLSAMDKHIAKVEKEKVD</sequence>
<feature type="transmembrane region" description="Helical" evidence="1">
    <location>
        <begin position="92"/>
        <end position="115"/>
    </location>
</feature>
<keyword evidence="1" id="KW-0812">Transmembrane</keyword>
<dbReference type="Pfam" id="PF01757">
    <property type="entry name" value="Acyl_transf_3"/>
    <property type="match status" value="1"/>
</dbReference>
<keyword evidence="3" id="KW-0808">Transferase</keyword>
<dbReference type="GO" id="GO:0016747">
    <property type="term" value="F:acyltransferase activity, transferring groups other than amino-acyl groups"/>
    <property type="evidence" value="ECO:0007669"/>
    <property type="project" value="InterPro"/>
</dbReference>
<organism evidence="3 4">
    <name type="scientific">Rhizosphaericola mali</name>
    <dbReference type="NCBI Taxonomy" id="2545455"/>
    <lineage>
        <taxon>Bacteria</taxon>
        <taxon>Pseudomonadati</taxon>
        <taxon>Bacteroidota</taxon>
        <taxon>Chitinophagia</taxon>
        <taxon>Chitinophagales</taxon>
        <taxon>Chitinophagaceae</taxon>
        <taxon>Rhizosphaericola</taxon>
    </lineage>
</organism>
<evidence type="ECO:0000313" key="4">
    <source>
        <dbReference type="Proteomes" id="UP000292424"/>
    </source>
</evidence>